<dbReference type="SUPFAM" id="SSF56112">
    <property type="entry name" value="Protein kinase-like (PK-like)"/>
    <property type="match status" value="1"/>
</dbReference>
<name>A0AAN6SYC2_9PEZI</name>
<dbReference type="Proteomes" id="UP001305647">
    <property type="component" value="Unassembled WGS sequence"/>
</dbReference>
<accession>A0AAN6SYC2</accession>
<evidence type="ECO:0000313" key="3">
    <source>
        <dbReference type="Proteomes" id="UP001305647"/>
    </source>
</evidence>
<dbReference type="GO" id="GO:0004672">
    <property type="term" value="F:protein kinase activity"/>
    <property type="evidence" value="ECO:0007669"/>
    <property type="project" value="InterPro"/>
</dbReference>
<dbReference type="EMBL" id="MU863673">
    <property type="protein sequence ID" value="KAK4097511.1"/>
    <property type="molecule type" value="Genomic_DNA"/>
</dbReference>
<evidence type="ECO:0000313" key="2">
    <source>
        <dbReference type="EMBL" id="KAK4097511.1"/>
    </source>
</evidence>
<dbReference type="SMART" id="SM00220">
    <property type="entry name" value="S_TKc"/>
    <property type="match status" value="1"/>
</dbReference>
<sequence length="590" mass="67701">MELDSASIQHVIHPTAAFSLGPWPPKRKITAPLDVSWDKSQLNPKNRIDSLEFPAKPLWEIQGCTGLATQFFAVPLFLPHIPPMRFDVFIPDEAVTSPVLRDLLELDAAFHTKDGPRLRRLGISRHIVRALQAWVETMGHEAYSILCRKLPFASRIIFDTLPVDIRRTRISIVPTYYVERELLGWARLDQTLGLAPGSLLPEAVDISRLSIVQEMYDSVCLVRMRDQRGEDGTDKLWILKALSSSTKYLFVELRNLLQMEPHPNVIARPEYLITKRCLFGGKTAVVGFLLAFHSNGSVRDTLPLLRVHGRLELREQVKWATQLTSAVLHIAERCHMFYPDLRLDNILLSDCRDIVMIDFEQRGVWAEFASPEVNAIEYVRILASADLEEANCTIPEEARTHFAALLNRLLPDWDVLQACEGYSSPRPHGYANYNIAWLALDETEREAAMVYMLGRVLWCIFEGQSAPHTAAFWQSYRYEPDIEFPAFRMTPCGLRDLIDRCTRGRRDVLSSLIVRRGSRLVLRDRDRDSCSAEEVLRAAREWWRSEVEAAEAFLGVREERKAAGEWDGNPFKRPRLREVLDELEQFRDLT</sequence>
<evidence type="ECO:0000259" key="1">
    <source>
        <dbReference type="PROSITE" id="PS50011"/>
    </source>
</evidence>
<comment type="caution">
    <text evidence="2">The sequence shown here is derived from an EMBL/GenBank/DDBJ whole genome shotgun (WGS) entry which is preliminary data.</text>
</comment>
<dbReference type="AlphaFoldDB" id="A0AAN6SYC2"/>
<feature type="domain" description="Protein kinase" evidence="1">
    <location>
        <begin position="186"/>
        <end position="587"/>
    </location>
</feature>
<protein>
    <recommendedName>
        <fullName evidence="1">Protein kinase domain-containing protein</fullName>
    </recommendedName>
</protein>
<gene>
    <name evidence="2" type="ORF">N658DRAFT_433781</name>
</gene>
<organism evidence="2 3">
    <name type="scientific">Parathielavia hyrcaniae</name>
    <dbReference type="NCBI Taxonomy" id="113614"/>
    <lineage>
        <taxon>Eukaryota</taxon>
        <taxon>Fungi</taxon>
        <taxon>Dikarya</taxon>
        <taxon>Ascomycota</taxon>
        <taxon>Pezizomycotina</taxon>
        <taxon>Sordariomycetes</taxon>
        <taxon>Sordariomycetidae</taxon>
        <taxon>Sordariales</taxon>
        <taxon>Chaetomiaceae</taxon>
        <taxon>Parathielavia</taxon>
    </lineage>
</organism>
<dbReference type="PROSITE" id="PS50011">
    <property type="entry name" value="PROTEIN_KINASE_DOM"/>
    <property type="match status" value="1"/>
</dbReference>
<dbReference type="Gene3D" id="1.10.510.10">
    <property type="entry name" value="Transferase(Phosphotransferase) domain 1"/>
    <property type="match status" value="1"/>
</dbReference>
<dbReference type="GO" id="GO:0005524">
    <property type="term" value="F:ATP binding"/>
    <property type="evidence" value="ECO:0007669"/>
    <property type="project" value="InterPro"/>
</dbReference>
<dbReference type="InterPro" id="IPR000719">
    <property type="entry name" value="Prot_kinase_dom"/>
</dbReference>
<dbReference type="InterPro" id="IPR011009">
    <property type="entry name" value="Kinase-like_dom_sf"/>
</dbReference>
<reference evidence="2" key="1">
    <citation type="journal article" date="2023" name="Mol. Phylogenet. Evol.">
        <title>Genome-scale phylogeny and comparative genomics of the fungal order Sordariales.</title>
        <authorList>
            <person name="Hensen N."/>
            <person name="Bonometti L."/>
            <person name="Westerberg I."/>
            <person name="Brannstrom I.O."/>
            <person name="Guillou S."/>
            <person name="Cros-Aarteil S."/>
            <person name="Calhoun S."/>
            <person name="Haridas S."/>
            <person name="Kuo A."/>
            <person name="Mondo S."/>
            <person name="Pangilinan J."/>
            <person name="Riley R."/>
            <person name="LaButti K."/>
            <person name="Andreopoulos B."/>
            <person name="Lipzen A."/>
            <person name="Chen C."/>
            <person name="Yan M."/>
            <person name="Daum C."/>
            <person name="Ng V."/>
            <person name="Clum A."/>
            <person name="Steindorff A."/>
            <person name="Ohm R.A."/>
            <person name="Martin F."/>
            <person name="Silar P."/>
            <person name="Natvig D.O."/>
            <person name="Lalanne C."/>
            <person name="Gautier V."/>
            <person name="Ament-Velasquez S.L."/>
            <person name="Kruys A."/>
            <person name="Hutchinson M.I."/>
            <person name="Powell A.J."/>
            <person name="Barry K."/>
            <person name="Miller A.N."/>
            <person name="Grigoriev I.V."/>
            <person name="Debuchy R."/>
            <person name="Gladieux P."/>
            <person name="Hiltunen Thoren M."/>
            <person name="Johannesson H."/>
        </authorList>
    </citation>
    <scope>NUCLEOTIDE SEQUENCE</scope>
    <source>
        <strain evidence="2">CBS 757.83</strain>
    </source>
</reference>
<keyword evidence="3" id="KW-1185">Reference proteome</keyword>
<proteinExistence type="predicted"/>
<reference evidence="2" key="2">
    <citation type="submission" date="2023-05" db="EMBL/GenBank/DDBJ databases">
        <authorList>
            <consortium name="Lawrence Berkeley National Laboratory"/>
            <person name="Steindorff A."/>
            <person name="Hensen N."/>
            <person name="Bonometti L."/>
            <person name="Westerberg I."/>
            <person name="Brannstrom I.O."/>
            <person name="Guillou S."/>
            <person name="Cros-Aarteil S."/>
            <person name="Calhoun S."/>
            <person name="Haridas S."/>
            <person name="Kuo A."/>
            <person name="Mondo S."/>
            <person name="Pangilinan J."/>
            <person name="Riley R."/>
            <person name="Labutti K."/>
            <person name="Andreopoulos B."/>
            <person name="Lipzen A."/>
            <person name="Chen C."/>
            <person name="Yanf M."/>
            <person name="Daum C."/>
            <person name="Ng V."/>
            <person name="Clum A."/>
            <person name="Ohm R."/>
            <person name="Martin F."/>
            <person name="Silar P."/>
            <person name="Natvig D."/>
            <person name="Lalanne C."/>
            <person name="Gautier V."/>
            <person name="Ament-Velasquez S.L."/>
            <person name="Kruys A."/>
            <person name="Hutchinson M.I."/>
            <person name="Powell A.J."/>
            <person name="Barry K."/>
            <person name="Miller A.N."/>
            <person name="Grigoriev I.V."/>
            <person name="Debuchy R."/>
            <person name="Gladieux P."/>
            <person name="Thoren M.H."/>
            <person name="Johannesson H."/>
        </authorList>
    </citation>
    <scope>NUCLEOTIDE SEQUENCE</scope>
    <source>
        <strain evidence="2">CBS 757.83</strain>
    </source>
</reference>